<gene>
    <name evidence="2" type="ORF">CB0940_00227</name>
    <name evidence="3" type="ORF">RHO25_000236</name>
</gene>
<name>A0A2G5I8D4_CERBT</name>
<feature type="signal peptide" evidence="1">
    <location>
        <begin position="1"/>
        <end position="19"/>
    </location>
</feature>
<sequence length="88" mass="9678">MHFTSLLTTTLAFFTITNAIPVDSTLDAREIQLLEAREADPNLFGAIAKIATKLKPGKSTPAWKPDLSKVMLGQKTKDRLRLNGPSRV</sequence>
<dbReference type="AlphaFoldDB" id="A0A2G5I8D4"/>
<evidence type="ECO:0000313" key="5">
    <source>
        <dbReference type="Proteomes" id="UP001302367"/>
    </source>
</evidence>
<feature type="chain" id="PRO_5013962553" evidence="1">
    <location>
        <begin position="20"/>
        <end position="88"/>
    </location>
</feature>
<evidence type="ECO:0000313" key="2">
    <source>
        <dbReference type="EMBL" id="PIB01002.1"/>
    </source>
</evidence>
<organism evidence="2 4">
    <name type="scientific">Cercospora beticola</name>
    <name type="common">Sugarbeet leaf spot fungus</name>
    <dbReference type="NCBI Taxonomy" id="122368"/>
    <lineage>
        <taxon>Eukaryota</taxon>
        <taxon>Fungi</taxon>
        <taxon>Dikarya</taxon>
        <taxon>Ascomycota</taxon>
        <taxon>Pezizomycotina</taxon>
        <taxon>Dothideomycetes</taxon>
        <taxon>Dothideomycetidae</taxon>
        <taxon>Mycosphaerellales</taxon>
        <taxon>Mycosphaerellaceae</taxon>
        <taxon>Cercospora</taxon>
    </lineage>
</organism>
<evidence type="ECO:0000313" key="4">
    <source>
        <dbReference type="Proteomes" id="UP000230605"/>
    </source>
</evidence>
<keyword evidence="5" id="KW-1185">Reference proteome</keyword>
<proteinExistence type="predicted"/>
<accession>A0A2G5I8D4</accession>
<evidence type="ECO:0000256" key="1">
    <source>
        <dbReference type="SAM" id="SignalP"/>
    </source>
</evidence>
<dbReference type="Proteomes" id="UP000230605">
    <property type="component" value="Chromosome 1"/>
</dbReference>
<keyword evidence="1" id="KW-0732">Signal</keyword>
<reference evidence="2 4" key="1">
    <citation type="submission" date="2015-10" db="EMBL/GenBank/DDBJ databases">
        <title>The cercosporin biosynthetic gene cluster was horizontally transferred to several fungal lineages and shown to be expanded in Cercospora beticola based on microsynteny with recipient genomes.</title>
        <authorList>
            <person name="De Jonge R."/>
            <person name="Ebert M.K."/>
            <person name="Suttle J.C."/>
            <person name="Jurick Ii W.M."/>
            <person name="Secor G.A."/>
            <person name="Thomma B.P."/>
            <person name="Van De Peer Y."/>
            <person name="Bolton M.D."/>
        </authorList>
    </citation>
    <scope>NUCLEOTIDE SEQUENCE [LARGE SCALE GENOMIC DNA]</scope>
    <source>
        <strain evidence="2 4">09-40</strain>
    </source>
</reference>
<protein>
    <submittedName>
        <fullName evidence="2">Uncharacterized protein</fullName>
    </submittedName>
</protein>
<dbReference type="EMBL" id="LKMD01000100">
    <property type="protein sequence ID" value="PIB01002.1"/>
    <property type="molecule type" value="Genomic_DNA"/>
</dbReference>
<reference evidence="3 5" key="2">
    <citation type="submission" date="2023-09" db="EMBL/GenBank/DDBJ databases">
        <title>Complete-Gapless Cercospora beticola genome.</title>
        <authorList>
            <person name="Wyatt N.A."/>
            <person name="Spanner R.E."/>
            <person name="Bolton M.D."/>
        </authorList>
    </citation>
    <scope>NUCLEOTIDE SEQUENCE [LARGE SCALE GENOMIC DNA]</scope>
    <source>
        <strain evidence="3">Cb09-40</strain>
    </source>
</reference>
<dbReference type="EMBL" id="CP134184">
    <property type="protein sequence ID" value="WPA95633.1"/>
    <property type="molecule type" value="Genomic_DNA"/>
</dbReference>
<dbReference type="Proteomes" id="UP001302367">
    <property type="component" value="Chromosome 1"/>
</dbReference>
<evidence type="ECO:0000313" key="3">
    <source>
        <dbReference type="EMBL" id="WPA95633.1"/>
    </source>
</evidence>
<dbReference type="OrthoDB" id="3627089at2759"/>